<dbReference type="KEGG" id="lgn:ABM34_03750"/>
<dbReference type="Pfam" id="PF07319">
    <property type="entry name" value="DnaI_N"/>
    <property type="match status" value="1"/>
</dbReference>
<protein>
    <submittedName>
        <fullName evidence="3">Primosomal protein DnaI</fullName>
    </submittedName>
</protein>
<dbReference type="AlphaFoldDB" id="A0A0H4QZ50"/>
<sequence>MEKFSDVLAEGLSNYHFKNIDYHKLMEEALNDPDVKKFLLENQDQITKDSIDVSAAAIYEFYNQKKNHSEYSKDYYPQLIVSNHNIEVAYIPNKRKLASDEKKAYEAGFALLDMPKDVRNASLNDYTGAGRQEAFDAAINFLDNYDREGKFVPGIYLAGDFGVGKTYLLGAIANELYARHVKTTIMHFPTFAVDIKNSIKSNSVLDKVNKIKDAEILMLDDIGADSMSSWIRDEVLGVILQYRMQENLATFFSSNFSMKELEAHLSINSNGDREPVKAARIMERVKYLSREVIVTGENRRNKG</sequence>
<dbReference type="SUPFAM" id="SSF52540">
    <property type="entry name" value="P-loop containing nucleoside triphosphate hydrolases"/>
    <property type="match status" value="1"/>
</dbReference>
<accession>A0A0H4QZ50</accession>
<dbReference type="RefSeq" id="WP_048703526.1">
    <property type="nucleotide sequence ID" value="NZ_CP012034.1"/>
</dbReference>
<evidence type="ECO:0000259" key="2">
    <source>
        <dbReference type="Pfam" id="PF07319"/>
    </source>
</evidence>
<dbReference type="InterPro" id="IPR009928">
    <property type="entry name" value="DnaI_N"/>
</dbReference>
<dbReference type="NCBIfam" id="NF006505">
    <property type="entry name" value="PRK08939.1"/>
    <property type="match status" value="1"/>
</dbReference>
<dbReference type="InterPro" id="IPR013317">
    <property type="entry name" value="DnaA_dom"/>
</dbReference>
<dbReference type="CDD" id="cd00009">
    <property type="entry name" value="AAA"/>
    <property type="match status" value="1"/>
</dbReference>
<dbReference type="OrthoDB" id="61127at2"/>
<dbReference type="InterPro" id="IPR027417">
    <property type="entry name" value="P-loop_NTPase"/>
</dbReference>
<gene>
    <name evidence="3" type="ORF">ABM34_03750</name>
</gene>
<dbReference type="Proteomes" id="UP000036106">
    <property type="component" value="Chromosome"/>
</dbReference>
<dbReference type="Gene3D" id="3.40.50.300">
    <property type="entry name" value="P-loop containing nucleotide triphosphate hydrolases"/>
    <property type="match status" value="1"/>
</dbReference>
<name>A0A0H4QZ50_9LACO</name>
<dbReference type="PANTHER" id="PTHR30050:SF8">
    <property type="entry name" value="PRIMOSOMAL PROTEIN DNAI"/>
    <property type="match status" value="1"/>
</dbReference>
<dbReference type="PANTHER" id="PTHR30050">
    <property type="entry name" value="CHROMOSOMAL REPLICATION INITIATOR PROTEIN DNAA"/>
    <property type="match status" value="1"/>
</dbReference>
<feature type="domain" description="Primosomal DnaI N-terminal" evidence="2">
    <location>
        <begin position="1"/>
        <end position="90"/>
    </location>
</feature>
<evidence type="ECO:0000313" key="3">
    <source>
        <dbReference type="EMBL" id="AKP66765.1"/>
    </source>
</evidence>
<evidence type="ECO:0000259" key="1">
    <source>
        <dbReference type="Pfam" id="PF00308"/>
    </source>
</evidence>
<dbReference type="STRING" id="1007676.ABM34_03750"/>
<dbReference type="Pfam" id="PF00308">
    <property type="entry name" value="Bac_DnaA"/>
    <property type="match status" value="1"/>
</dbReference>
<evidence type="ECO:0000313" key="4">
    <source>
        <dbReference type="Proteomes" id="UP000036106"/>
    </source>
</evidence>
<dbReference type="PATRIC" id="fig|1007676.4.peg.772"/>
<proteinExistence type="predicted"/>
<organism evidence="3 4">
    <name type="scientific">Companilactobacillus ginsenosidimutans</name>
    <dbReference type="NCBI Taxonomy" id="1007676"/>
    <lineage>
        <taxon>Bacteria</taxon>
        <taxon>Bacillati</taxon>
        <taxon>Bacillota</taxon>
        <taxon>Bacilli</taxon>
        <taxon>Lactobacillales</taxon>
        <taxon>Lactobacillaceae</taxon>
        <taxon>Companilactobacillus</taxon>
    </lineage>
</organism>
<dbReference type="GO" id="GO:0006260">
    <property type="term" value="P:DNA replication"/>
    <property type="evidence" value="ECO:0007669"/>
    <property type="project" value="TreeGrafter"/>
</dbReference>
<keyword evidence="4" id="KW-1185">Reference proteome</keyword>
<feature type="domain" description="Chromosomal replication initiator protein DnaA ATPAse" evidence="1">
    <location>
        <begin position="127"/>
        <end position="262"/>
    </location>
</feature>
<reference evidence="4" key="1">
    <citation type="submission" date="2015-07" db="EMBL/GenBank/DDBJ databases">
        <title>Lactobacillus ginsenosidimutans/EMML 3141/ whole genome sequencing.</title>
        <authorList>
            <person name="Kim M.K."/>
            <person name="Im W.-T."/>
            <person name="Srinivasan S."/>
            <person name="Lee J.-J."/>
        </authorList>
    </citation>
    <scope>NUCLEOTIDE SEQUENCE [LARGE SCALE GENOMIC DNA]</scope>
    <source>
        <strain evidence="4">EMML 3041</strain>
    </source>
</reference>
<dbReference type="EMBL" id="CP012034">
    <property type="protein sequence ID" value="AKP66765.1"/>
    <property type="molecule type" value="Genomic_DNA"/>
</dbReference>